<dbReference type="Gene3D" id="1.10.10.10">
    <property type="entry name" value="Winged helix-like DNA-binding domain superfamily/Winged helix DNA-binding domain"/>
    <property type="match status" value="1"/>
</dbReference>
<keyword evidence="6 11" id="KW-0067">ATP-binding</keyword>
<keyword evidence="16" id="KW-1185">Reference proteome</keyword>
<keyword evidence="3 11" id="KW-0547">Nucleotide-binding</keyword>
<dbReference type="InterPro" id="IPR011545">
    <property type="entry name" value="DEAD/DEAH_box_helicase_dom"/>
</dbReference>
<dbReference type="SUPFAM" id="SSF46785">
    <property type="entry name" value="Winged helix' DNA-binding domain"/>
    <property type="match status" value="1"/>
</dbReference>
<feature type="domain" description="Helicase ATP-binding" evidence="13">
    <location>
        <begin position="75"/>
        <end position="250"/>
    </location>
</feature>
<dbReference type="EMBL" id="MU150472">
    <property type="protein sequence ID" value="KAF9456035.1"/>
    <property type="molecule type" value="Genomic_DNA"/>
</dbReference>
<dbReference type="Pfam" id="PF16124">
    <property type="entry name" value="RecQ_Zn_bind"/>
    <property type="match status" value="1"/>
</dbReference>
<dbReference type="PROSITE" id="PS51192">
    <property type="entry name" value="HELICASE_ATP_BIND_1"/>
    <property type="match status" value="1"/>
</dbReference>
<dbReference type="GO" id="GO:0003677">
    <property type="term" value="F:DNA binding"/>
    <property type="evidence" value="ECO:0007669"/>
    <property type="project" value="UniProtKB-KW"/>
</dbReference>
<dbReference type="GO" id="GO:0005634">
    <property type="term" value="C:nucleus"/>
    <property type="evidence" value="ECO:0007669"/>
    <property type="project" value="UniProtKB-SubCell"/>
</dbReference>
<keyword evidence="7" id="KW-0238">DNA-binding</keyword>
<dbReference type="Pfam" id="PF09382">
    <property type="entry name" value="RQC"/>
    <property type="match status" value="1"/>
</dbReference>
<feature type="domain" description="Helicase C-terminal" evidence="14">
    <location>
        <begin position="275"/>
        <end position="421"/>
    </location>
</feature>
<dbReference type="PANTHER" id="PTHR13710">
    <property type="entry name" value="DNA HELICASE RECQ FAMILY MEMBER"/>
    <property type="match status" value="1"/>
</dbReference>
<evidence type="ECO:0000256" key="4">
    <source>
        <dbReference type="ARBA" id="ARBA00022801"/>
    </source>
</evidence>
<dbReference type="NCBIfam" id="TIGR00614">
    <property type="entry name" value="recQ_fam"/>
    <property type="match status" value="1"/>
</dbReference>
<evidence type="ECO:0000256" key="5">
    <source>
        <dbReference type="ARBA" id="ARBA00022806"/>
    </source>
</evidence>
<proteinExistence type="inferred from homology"/>
<dbReference type="GO" id="GO:0031573">
    <property type="term" value="P:mitotic intra-S DNA damage checkpoint signaling"/>
    <property type="evidence" value="ECO:0007669"/>
    <property type="project" value="UniProtKB-ARBA"/>
</dbReference>
<dbReference type="InterPro" id="IPR001650">
    <property type="entry name" value="Helicase_C-like"/>
</dbReference>
<dbReference type="InterPro" id="IPR032284">
    <property type="entry name" value="RecQ_Zn-bd"/>
</dbReference>
<comment type="similarity">
    <text evidence="2 11">Belongs to the helicase family. RecQ subfamily.</text>
</comment>
<comment type="catalytic activity">
    <reaction evidence="11">
        <text>ATP + H2O = ADP + phosphate + H(+)</text>
        <dbReference type="Rhea" id="RHEA:13065"/>
        <dbReference type="ChEBI" id="CHEBI:15377"/>
        <dbReference type="ChEBI" id="CHEBI:15378"/>
        <dbReference type="ChEBI" id="CHEBI:30616"/>
        <dbReference type="ChEBI" id="CHEBI:43474"/>
        <dbReference type="ChEBI" id="CHEBI:456216"/>
    </reaction>
</comment>
<dbReference type="GO" id="GO:0031422">
    <property type="term" value="C:RecQ family helicase-topoisomerase III complex"/>
    <property type="evidence" value="ECO:0007669"/>
    <property type="project" value="UniProtKB-ARBA"/>
</dbReference>
<dbReference type="SMART" id="SM00956">
    <property type="entry name" value="RQC"/>
    <property type="match status" value="1"/>
</dbReference>
<dbReference type="SMART" id="SM00487">
    <property type="entry name" value="DEXDc"/>
    <property type="match status" value="1"/>
</dbReference>
<dbReference type="PROSITE" id="PS00690">
    <property type="entry name" value="DEAH_ATP_HELICASE"/>
    <property type="match status" value="1"/>
</dbReference>
<evidence type="ECO:0000256" key="10">
    <source>
        <dbReference type="ARBA" id="ARBA00034617"/>
    </source>
</evidence>
<evidence type="ECO:0000256" key="11">
    <source>
        <dbReference type="RuleBase" id="RU364117"/>
    </source>
</evidence>
<sequence>MPASEADYWEGMEDVTMDDSYPDILDFSNRTSPPFSSKVSNPSKLTSSPYYTEVIRQLRGVFGLHKFRRNQLEAIIEALSGRDVFVLMPTGGGKSLCYQLPAVCASGQTTGVTVVVSPLLALMKDQVHALQEKSVDVFLWNSEASWDEAMQRMRVGPKPSLMYITPEKLKESNVAQNVLTELYNKQQLARFVIDEAHCISTWGQDFRDAYRDLDQLRTRYPTVPIMALTATARRNTVADIIKRLGLRDCAFFTQSFNRPNLRYIVEPKGKNWEGSMMDFIASNHPNKSGVIYCLGRDKCEEVAKKLKDRGFSAEHFHAGMTPSDKDWALDEWRSGRVHIIVATIAFGMGIDKADVRFVIHYTLPKSLDGYYQETGRAGRDGEPADCILYFQFKDFMSIKNMIERPDRDNIQATPESITRQTAAARAVVDYCLNISDCRRIQLLHYFDEKLEEKSCGHGCDNCAHSVPLITRNVTTEARAVVELVRSFQTKKESVTLIQCRDILRGAKTVVVKSKQYDKLQCYGMGQDMPSELLEQMIRRLCLDDILQENPVMQSSGYHTDYVVLGPSAEEFLRSKKVTEIQWRPKAGKTGKTKIQTAPKTSRPKGKQRALPEVDEPIELYEDDPPPIAVLGNVIRCKGDIIPGNTRKSYQVSHHTISGENAGSVEKIGRQNIIIKADPTTIYQKMLNLREEVWS</sequence>
<evidence type="ECO:0000256" key="3">
    <source>
        <dbReference type="ARBA" id="ARBA00022741"/>
    </source>
</evidence>
<dbReference type="InterPro" id="IPR018982">
    <property type="entry name" value="RQC_domain"/>
</dbReference>
<evidence type="ECO:0000256" key="12">
    <source>
        <dbReference type="SAM" id="MobiDB-lite"/>
    </source>
</evidence>
<dbReference type="Pfam" id="PF00270">
    <property type="entry name" value="DEAD"/>
    <property type="match status" value="1"/>
</dbReference>
<dbReference type="InterPro" id="IPR014001">
    <property type="entry name" value="Helicase_ATP-bd"/>
</dbReference>
<name>A0A9P5XUP3_9AGAR</name>
<dbReference type="PROSITE" id="PS51194">
    <property type="entry name" value="HELICASE_CTER"/>
    <property type="match status" value="1"/>
</dbReference>
<dbReference type="InterPro" id="IPR002464">
    <property type="entry name" value="DNA/RNA_helicase_DEAH_CS"/>
</dbReference>
<dbReference type="SUPFAM" id="SSF52540">
    <property type="entry name" value="P-loop containing nucleoside triphosphate hydrolases"/>
    <property type="match status" value="2"/>
</dbReference>
<dbReference type="Pfam" id="PF00271">
    <property type="entry name" value="Helicase_C"/>
    <property type="match status" value="1"/>
</dbReference>
<keyword evidence="8" id="KW-0413">Isomerase</keyword>
<accession>A0A9P5XUP3</accession>
<dbReference type="Proteomes" id="UP000807353">
    <property type="component" value="Unassembled WGS sequence"/>
</dbReference>
<dbReference type="GO" id="GO:0000729">
    <property type="term" value="P:DNA double-strand break processing"/>
    <property type="evidence" value="ECO:0007669"/>
    <property type="project" value="UniProtKB-ARBA"/>
</dbReference>
<dbReference type="SMART" id="SM00490">
    <property type="entry name" value="HELICc"/>
    <property type="match status" value="1"/>
</dbReference>
<evidence type="ECO:0000256" key="8">
    <source>
        <dbReference type="ARBA" id="ARBA00023235"/>
    </source>
</evidence>
<dbReference type="InterPro" id="IPR036390">
    <property type="entry name" value="WH_DNA-bd_sf"/>
</dbReference>
<dbReference type="InterPro" id="IPR036388">
    <property type="entry name" value="WH-like_DNA-bd_sf"/>
</dbReference>
<dbReference type="CDD" id="cd17920">
    <property type="entry name" value="DEXHc_RecQ"/>
    <property type="match status" value="1"/>
</dbReference>
<comment type="caution">
    <text evidence="15">The sequence shown here is derived from an EMBL/GenBank/DDBJ whole genome shotgun (WGS) entry which is preliminary data.</text>
</comment>
<dbReference type="GO" id="GO:0006260">
    <property type="term" value="P:DNA replication"/>
    <property type="evidence" value="ECO:0007669"/>
    <property type="project" value="InterPro"/>
</dbReference>
<gene>
    <name evidence="15" type="ORF">BDZ94DRAFT_1178623</name>
</gene>
<evidence type="ECO:0000259" key="14">
    <source>
        <dbReference type="PROSITE" id="PS51194"/>
    </source>
</evidence>
<dbReference type="FunFam" id="3.40.50.300:FF:000296">
    <property type="entry name" value="ATP-dependent DNA helicase RecQ"/>
    <property type="match status" value="1"/>
</dbReference>
<dbReference type="CDD" id="cd18794">
    <property type="entry name" value="SF2_C_RecQ"/>
    <property type="match status" value="1"/>
</dbReference>
<dbReference type="PANTHER" id="PTHR13710:SF153">
    <property type="entry name" value="RECQ-LIKE DNA HELICASE BLM"/>
    <property type="match status" value="1"/>
</dbReference>
<organism evidence="15 16">
    <name type="scientific">Collybia nuda</name>
    <dbReference type="NCBI Taxonomy" id="64659"/>
    <lineage>
        <taxon>Eukaryota</taxon>
        <taxon>Fungi</taxon>
        <taxon>Dikarya</taxon>
        <taxon>Basidiomycota</taxon>
        <taxon>Agaricomycotina</taxon>
        <taxon>Agaricomycetes</taxon>
        <taxon>Agaricomycetidae</taxon>
        <taxon>Agaricales</taxon>
        <taxon>Tricholomatineae</taxon>
        <taxon>Clitocybaceae</taxon>
        <taxon>Collybia</taxon>
    </lineage>
</organism>
<comment type="catalytic activity">
    <reaction evidence="10 11">
        <text>Couples ATP hydrolysis with the unwinding of duplex DNA by translocating in the 3'-5' direction.</text>
        <dbReference type="EC" id="5.6.2.4"/>
    </reaction>
</comment>
<dbReference type="GO" id="GO:0043138">
    <property type="term" value="F:3'-5' DNA helicase activity"/>
    <property type="evidence" value="ECO:0007669"/>
    <property type="project" value="UniProtKB-EC"/>
</dbReference>
<dbReference type="GO" id="GO:0009378">
    <property type="term" value="F:four-way junction helicase activity"/>
    <property type="evidence" value="ECO:0007669"/>
    <property type="project" value="TreeGrafter"/>
</dbReference>
<keyword evidence="5 11" id="KW-0347">Helicase</keyword>
<reference evidence="15" key="1">
    <citation type="submission" date="2020-11" db="EMBL/GenBank/DDBJ databases">
        <authorList>
            <consortium name="DOE Joint Genome Institute"/>
            <person name="Ahrendt S."/>
            <person name="Riley R."/>
            <person name="Andreopoulos W."/>
            <person name="Labutti K."/>
            <person name="Pangilinan J."/>
            <person name="Ruiz-Duenas F.J."/>
            <person name="Barrasa J.M."/>
            <person name="Sanchez-Garcia M."/>
            <person name="Camarero S."/>
            <person name="Miyauchi S."/>
            <person name="Serrano A."/>
            <person name="Linde D."/>
            <person name="Babiker R."/>
            <person name="Drula E."/>
            <person name="Ayuso-Fernandez I."/>
            <person name="Pacheco R."/>
            <person name="Padilla G."/>
            <person name="Ferreira P."/>
            <person name="Barriuso J."/>
            <person name="Kellner H."/>
            <person name="Castanera R."/>
            <person name="Alfaro M."/>
            <person name="Ramirez L."/>
            <person name="Pisabarro A.G."/>
            <person name="Kuo A."/>
            <person name="Tritt A."/>
            <person name="Lipzen A."/>
            <person name="He G."/>
            <person name="Yan M."/>
            <person name="Ng V."/>
            <person name="Cullen D."/>
            <person name="Martin F."/>
            <person name="Rosso M.-N."/>
            <person name="Henrissat B."/>
            <person name="Hibbett D."/>
            <person name="Martinez A.T."/>
            <person name="Grigoriev I.V."/>
        </authorList>
    </citation>
    <scope>NUCLEOTIDE SEQUENCE</scope>
    <source>
        <strain evidence="15">CBS 247.69</strain>
    </source>
</reference>
<evidence type="ECO:0000256" key="2">
    <source>
        <dbReference type="ARBA" id="ARBA00005446"/>
    </source>
</evidence>
<evidence type="ECO:0000256" key="6">
    <source>
        <dbReference type="ARBA" id="ARBA00022840"/>
    </source>
</evidence>
<evidence type="ECO:0000256" key="7">
    <source>
        <dbReference type="ARBA" id="ARBA00023125"/>
    </source>
</evidence>
<dbReference type="AlphaFoldDB" id="A0A9P5XUP3"/>
<keyword evidence="9 11" id="KW-0539">Nucleus</keyword>
<dbReference type="OrthoDB" id="10261556at2759"/>
<dbReference type="EC" id="5.6.2.4" evidence="11"/>
<evidence type="ECO:0000256" key="1">
    <source>
        <dbReference type="ARBA" id="ARBA00004123"/>
    </source>
</evidence>
<evidence type="ECO:0000313" key="15">
    <source>
        <dbReference type="EMBL" id="KAF9456035.1"/>
    </source>
</evidence>
<comment type="subcellular location">
    <subcellularLocation>
        <location evidence="1 11">Nucleus</location>
    </subcellularLocation>
</comment>
<dbReference type="InterPro" id="IPR027417">
    <property type="entry name" value="P-loop_NTPase"/>
</dbReference>
<dbReference type="GO" id="GO:0005524">
    <property type="term" value="F:ATP binding"/>
    <property type="evidence" value="ECO:0007669"/>
    <property type="project" value="UniProtKB-KW"/>
</dbReference>
<keyword evidence="4 11" id="KW-0378">Hydrolase</keyword>
<dbReference type="InterPro" id="IPR004589">
    <property type="entry name" value="DNA_helicase_ATP-dep_RecQ"/>
</dbReference>
<dbReference type="Gene3D" id="3.40.50.300">
    <property type="entry name" value="P-loop containing nucleotide triphosphate hydrolases"/>
    <property type="match status" value="2"/>
</dbReference>
<feature type="region of interest" description="Disordered" evidence="12">
    <location>
        <begin position="583"/>
        <end position="610"/>
    </location>
</feature>
<evidence type="ECO:0000259" key="13">
    <source>
        <dbReference type="PROSITE" id="PS51192"/>
    </source>
</evidence>
<dbReference type="GO" id="GO:0005737">
    <property type="term" value="C:cytoplasm"/>
    <property type="evidence" value="ECO:0007669"/>
    <property type="project" value="TreeGrafter"/>
</dbReference>
<dbReference type="FunFam" id="3.40.50.300:FF:000340">
    <property type="entry name" value="Bloom syndrome, RecQ helicase"/>
    <property type="match status" value="1"/>
</dbReference>
<dbReference type="GO" id="GO:0016787">
    <property type="term" value="F:hydrolase activity"/>
    <property type="evidence" value="ECO:0007669"/>
    <property type="project" value="UniProtKB-KW"/>
</dbReference>
<protein>
    <recommendedName>
        <fullName evidence="11">ATP-dependent DNA helicase</fullName>
        <ecNumber evidence="11">5.6.2.4</ecNumber>
    </recommendedName>
</protein>
<evidence type="ECO:0000313" key="16">
    <source>
        <dbReference type="Proteomes" id="UP000807353"/>
    </source>
</evidence>
<evidence type="ECO:0000256" key="9">
    <source>
        <dbReference type="ARBA" id="ARBA00023242"/>
    </source>
</evidence>
<dbReference type="GO" id="GO:0000724">
    <property type="term" value="P:double-strand break repair via homologous recombination"/>
    <property type="evidence" value="ECO:0007669"/>
    <property type="project" value="UniProtKB-ARBA"/>
</dbReference>